<gene>
    <name evidence="1" type="ORF">SAMN02743940_0672</name>
</gene>
<dbReference type="Proteomes" id="UP000185062">
    <property type="component" value="Unassembled WGS sequence"/>
</dbReference>
<name>A0A1N6GEV9_9PROT</name>
<organism evidence="1 2">
    <name type="scientific">Nitrosomonas cryotolerans ATCC 49181</name>
    <dbReference type="NCBI Taxonomy" id="1131553"/>
    <lineage>
        <taxon>Bacteria</taxon>
        <taxon>Pseudomonadati</taxon>
        <taxon>Pseudomonadota</taxon>
        <taxon>Betaproteobacteria</taxon>
        <taxon>Nitrosomonadales</taxon>
        <taxon>Nitrosomonadaceae</taxon>
        <taxon>Nitrosomonas</taxon>
    </lineage>
</organism>
<sequence>MNIIYSQVNIDLKYVYIYS</sequence>
<evidence type="ECO:0000313" key="1">
    <source>
        <dbReference type="EMBL" id="SIO05942.1"/>
    </source>
</evidence>
<dbReference type="EMBL" id="FSRO01000001">
    <property type="protein sequence ID" value="SIO05942.1"/>
    <property type="molecule type" value="Genomic_DNA"/>
</dbReference>
<reference evidence="1 2" key="1">
    <citation type="submission" date="2016-12" db="EMBL/GenBank/DDBJ databases">
        <authorList>
            <person name="Song W.-J."/>
            <person name="Kurnit D.M."/>
        </authorList>
    </citation>
    <scope>NUCLEOTIDE SEQUENCE [LARGE SCALE GENOMIC DNA]</scope>
    <source>
        <strain evidence="1 2">ATCC 49181</strain>
    </source>
</reference>
<dbReference type="AlphaFoldDB" id="A0A1N6GEV9"/>
<proteinExistence type="predicted"/>
<evidence type="ECO:0000313" key="2">
    <source>
        <dbReference type="Proteomes" id="UP000185062"/>
    </source>
</evidence>
<accession>A0A1N6GEV9</accession>
<protein>
    <submittedName>
        <fullName evidence="1">Uncharacterized protein</fullName>
    </submittedName>
</protein>
<keyword evidence="2" id="KW-1185">Reference proteome</keyword>